<comment type="caution">
    <text evidence="1">The sequence shown here is derived from an EMBL/GenBank/DDBJ whole genome shotgun (WGS) entry which is preliminary data.</text>
</comment>
<evidence type="ECO:0000313" key="1">
    <source>
        <dbReference type="EMBL" id="OCL33303.1"/>
    </source>
</evidence>
<proteinExistence type="predicted"/>
<protein>
    <submittedName>
        <fullName evidence="1">Uncharacterized protein</fullName>
    </submittedName>
</protein>
<dbReference type="Proteomes" id="UP000093501">
    <property type="component" value="Unassembled WGS sequence"/>
</dbReference>
<evidence type="ECO:0000313" key="2">
    <source>
        <dbReference type="Proteomes" id="UP000093501"/>
    </source>
</evidence>
<reference evidence="2" key="1">
    <citation type="submission" date="2016-07" db="EMBL/GenBank/DDBJ databases">
        <authorList>
            <person name="Florea S."/>
            <person name="Webb J.S."/>
            <person name="Jaromczyk J."/>
            <person name="Schardl C.L."/>
        </authorList>
    </citation>
    <scope>NUCLEOTIDE SEQUENCE [LARGE SCALE GENOMIC DNA]</scope>
    <source>
        <strain evidence="2">IPBSL-7</strain>
    </source>
</reference>
<name>A0A1C0AKZ3_9ACTN</name>
<gene>
    <name evidence="1" type="ORF">BCR15_05605</name>
</gene>
<sequence>MSIPPPPRRRPWAPALAAVGAGLLVVAVALGVWVGRGFSEMVPAPSDIKTVAGDTVVTIDDGETLILYAPRRMMPTCDITGPTEQVPDIELRGATYSFPVDGVSYESIAKIGGSGQPAGEYTVACVEDGLIVAPPLDVGHIVAVVFALLGVLAIGGLGVVAVVVGLVVRQMNRHRTA</sequence>
<accession>A0A1C0AKZ3</accession>
<dbReference type="EMBL" id="MBQD01000022">
    <property type="protein sequence ID" value="OCL33303.1"/>
    <property type="molecule type" value="Genomic_DNA"/>
</dbReference>
<keyword evidence="2" id="KW-1185">Reference proteome</keyword>
<dbReference type="RefSeq" id="WP_068751869.1">
    <property type="nucleotide sequence ID" value="NZ_LR214441.1"/>
</dbReference>
<dbReference type="AlphaFoldDB" id="A0A1C0AKZ3"/>
<organism evidence="1 2">
    <name type="scientific">Tessaracoccus lapidicaptus</name>
    <dbReference type="NCBI Taxonomy" id="1427523"/>
    <lineage>
        <taxon>Bacteria</taxon>
        <taxon>Bacillati</taxon>
        <taxon>Actinomycetota</taxon>
        <taxon>Actinomycetes</taxon>
        <taxon>Propionibacteriales</taxon>
        <taxon>Propionibacteriaceae</taxon>
        <taxon>Tessaracoccus</taxon>
    </lineage>
</organism>